<sequence length="103" mass="11686">MAPTNPVLTRVERNERAQKMLDDTSYVGKKYRKKSADSPEAADSEIPNKFEIQVKKEKKPWKTIKVHDNEKAAASHYRRTQVGPGISKRILVNGKVAHTEEGK</sequence>
<evidence type="ECO:0000313" key="2">
    <source>
        <dbReference type="EMBL" id="CAB5218932.1"/>
    </source>
</evidence>
<evidence type="ECO:0000256" key="1">
    <source>
        <dbReference type="SAM" id="MobiDB-lite"/>
    </source>
</evidence>
<organism evidence="2">
    <name type="scientific">uncultured Caudovirales phage</name>
    <dbReference type="NCBI Taxonomy" id="2100421"/>
    <lineage>
        <taxon>Viruses</taxon>
        <taxon>Duplodnaviria</taxon>
        <taxon>Heunggongvirae</taxon>
        <taxon>Uroviricota</taxon>
        <taxon>Caudoviricetes</taxon>
        <taxon>Peduoviridae</taxon>
        <taxon>Maltschvirus</taxon>
        <taxon>Maltschvirus maltsch</taxon>
    </lineage>
</organism>
<feature type="compositionally biased region" description="Basic and acidic residues" evidence="1">
    <location>
        <begin position="10"/>
        <end position="22"/>
    </location>
</feature>
<feature type="region of interest" description="Disordered" evidence="1">
    <location>
        <begin position="1"/>
        <end position="23"/>
    </location>
</feature>
<reference evidence="2" key="1">
    <citation type="submission" date="2020-05" db="EMBL/GenBank/DDBJ databases">
        <authorList>
            <person name="Chiriac C."/>
            <person name="Salcher M."/>
            <person name="Ghai R."/>
            <person name="Kavagutti S V."/>
        </authorList>
    </citation>
    <scope>NUCLEOTIDE SEQUENCE</scope>
</reference>
<name>A0A6J7WQD2_9CAUD</name>
<protein>
    <submittedName>
        <fullName evidence="2">Uncharacterized protein</fullName>
    </submittedName>
</protein>
<dbReference type="EMBL" id="LR798267">
    <property type="protein sequence ID" value="CAB5218932.1"/>
    <property type="molecule type" value="Genomic_DNA"/>
</dbReference>
<proteinExistence type="predicted"/>
<accession>A0A6J7WQD2</accession>
<gene>
    <name evidence="2" type="ORF">UFOVP221_8</name>
</gene>